<evidence type="ECO:0000313" key="4">
    <source>
        <dbReference type="EMBL" id="DAD86628.1"/>
    </source>
</evidence>
<keyword evidence="2" id="KW-0946">Virion</keyword>
<evidence type="ECO:0000256" key="2">
    <source>
        <dbReference type="ARBA" id="ARBA00022732"/>
    </source>
</evidence>
<name>A0A8S5MWP5_9CAUD</name>
<dbReference type="Pfam" id="PF13884">
    <property type="entry name" value="Peptidase_S74"/>
    <property type="match status" value="1"/>
</dbReference>
<dbReference type="PROSITE" id="PS51688">
    <property type="entry name" value="ICA"/>
    <property type="match status" value="1"/>
</dbReference>
<dbReference type="InterPro" id="IPR030392">
    <property type="entry name" value="S74_ICA"/>
</dbReference>
<accession>A0A8S5MWP5</accession>
<feature type="domain" description="Peptidase S74" evidence="3">
    <location>
        <begin position="2025"/>
        <end position="2120"/>
    </location>
</feature>
<comment type="subcellular location">
    <subcellularLocation>
        <location evidence="1">Virion</location>
    </subcellularLocation>
</comment>
<dbReference type="GO" id="GO:0098015">
    <property type="term" value="C:virus tail"/>
    <property type="evidence" value="ECO:0007669"/>
    <property type="project" value="UniProtKB-KW"/>
</dbReference>
<protein>
    <submittedName>
        <fullName evidence="4">Structural protein</fullName>
    </submittedName>
</protein>
<reference evidence="4" key="1">
    <citation type="journal article" date="2021" name="Proc. Natl. Acad. Sci. U.S.A.">
        <title>A Catalog of Tens of Thousands of Viruses from Human Metagenomes Reveals Hidden Associations with Chronic Diseases.</title>
        <authorList>
            <person name="Tisza M.J."/>
            <person name="Buck C.B."/>
        </authorList>
    </citation>
    <scope>NUCLEOTIDE SEQUENCE</scope>
    <source>
        <strain evidence="4">Ct3wi9</strain>
    </source>
</reference>
<proteinExistence type="predicted"/>
<evidence type="ECO:0000256" key="1">
    <source>
        <dbReference type="ARBA" id="ARBA00004328"/>
    </source>
</evidence>
<evidence type="ECO:0000259" key="3">
    <source>
        <dbReference type="PROSITE" id="PS51688"/>
    </source>
</evidence>
<organism evidence="4">
    <name type="scientific">Myoviridae sp. ct3wi9</name>
    <dbReference type="NCBI Taxonomy" id="2826610"/>
    <lineage>
        <taxon>Viruses</taxon>
        <taxon>Duplodnaviria</taxon>
        <taxon>Heunggongvirae</taxon>
        <taxon>Uroviricota</taxon>
        <taxon>Caudoviricetes</taxon>
    </lineage>
</organism>
<keyword evidence="2" id="KW-1227">Viral tail protein</keyword>
<dbReference type="EMBL" id="BK015006">
    <property type="protein sequence ID" value="DAD86628.1"/>
    <property type="molecule type" value="Genomic_DNA"/>
</dbReference>
<sequence length="2121" mass="236895">MAQTETTVITGNANYDDVLVAILLGPVWDERPSFHFGKYNISDIAVRDIIAHPKYNELRNRYNEIEKAWCKLINGDASITKQKWDELVNSFKELAGKMERRGVPGEANDLWGIFNYNHLQDKSPAPEGESWVDPIVKYRGSSNRRAIHLTDGMELYPSDKIAYNSIQFDALRVPEIIAWRNNIIAKRDDTFKISDEYAADPVNAFVKSFRLLNDVVAATKLLCNGSIVTDRAWNRIAEYVNGKLTETMLLHPYPVKKDNPKETLKKYALFSSDMRESYHNLIIARDNGTPLTTLRKLRQAITDHDKSTYDNEKAQLIDYINLNNGGRSDPLFREDPADLPAYVDNRPYPIRMPREHRGLPDYDKYFGTNHWDNDLKVVFYYLNGGQNLTSEIVGSTEYARLNAIGLQNSNALASAKPIFADAIELWRDYHQAIANNQADIAKAKYKLLIAKVDELIIATGNPTMPAENGKVLSFSVFLKPYYTPEESLNKANAEPWSSARWSKYFTSQFDDKAGINRRTMFAGSADGLNYKLDPKDIAGKARTLEYNLDYANLGIWFLSLIAADNRDRPLKLTSNYDFTGIKGWVPVTKDKFDEIKAAFIDYIEAVFRDHFGLRGLVTFPRPTTEQTNKLARLADVRGGSPETVQDFRNGNFHLTSELVPANFTPYSRRSELNTAAGDLRKAISDYISTTTPTTAQYNAIVTEYNRLKAELATYNDYYNTNRQFEGKYAITMDRANIRLPEKRGASDNEYNDLLRRIRDYENQARAGYTTTNPQNEYRALINKRTALVDEINTYNRKYNYSATDGDKYINPDIYTPEQPRNYTADEQLKINGLNDRFLEVRRKLDAYKRALIPSYFLWNDLNTNDTWHANTYRNEFLPHQNYQGFQYILDHYNEWNTRLDNISSNTDIPNIPKLIAVDKAELDTQISEYRRDLAKHKAATNNNLYQALVDKYGTLGAAIANFNRKYQLDDPRFAVYSDLKLKPLEEPRENEGFSPLPQPINVGKLVQYPFDPTGVSKQNHVEEIYDLTDTNRNEFNYIIPRYAPFYSNSVKIERLDTEDNQPLVLEKDHDYYLGGHFGEMEPYVGGKQRIESLILFDDRRITGRYKVTYQTLGGSFILDATGYATQIANYLVNPLQTPWAEIVGRPVNYPVKPHGHDVGELVGVQDLIDAILQLSAANREIAKAEAAQASAVADLLDETAAMRQLSRDTKANVQNLMNQVQEKYLEIKALIRNGNVVGGGGGGSSSADIDAAVYRMKNELTLLFTTMLNDKADDLSGKVKARLDALSNRLDNINTVMNTAIEAKLKEKDYVPYSTTVRNRIDPNGVLRLTADKQVGLPATGVNYLDPNNSSVVTTRNTEVTPNSVIVSETAAGNKPVINRVNDVRLGSTGRVISVSGTIDNLARLSETPSITTATSVPAMVTSAMDIIKKVKVHTKGEESAPTNTLGGSKKVVYSLSSTDTNLISKHFFNSESVVTVNEDGSTIPGYGLNQTSSFAFTVKALQELDTKIQAAARGDFIPTAKLPSSDATEAGKIVVADANKKIKSVGAINFSNANYNSDTFGIAQGLYTPKYAATEYNVMNGQSAFKYNLVTEFEKLRDNHSYNTRINKSGMSATVPTDALKRMAQLPVYTGSTSEGYLVDLAKAKELTNFNDDQLSAESLLGATALAFKDTNNKLGDLERRVNAATGGRADYIPLEKIQAVVSDQYEVLVADGRKGTLPNYLQFRDSKAAFELRSDGIAVHYANLIVDDVKVKTSDANAYKTKTFTETLRQADTVRLENTERFAGGQLSNANIDKLKGYFDTATVVNVDDKRMFVATTTNYGFTDNDSSTSFYNPGAIDAILLGTLKHVDKRLVTLSTQYDGFSKSTSTALSSVTAKATSLEQTTTQLSSRVTELEKGPTTAALNEVRTIGNNAQATANQAKSIADNNNSRLNTMDQLVSAATSDVSRLKSDVNALNGRIPNISIQGNATDYATGKIPKFIETGKLSVSSVQFAVGSTTKVMNLSGTDLMYNGRFRPQEINLTSDIRKKENLSVITDALKRLLTLNGYFYNFKGSDEESVGLIAQQVQKVLPSAVSEDADGTLSLNYNGIVALLVEATREQEARYFDLLRRVEALEKKRK</sequence>